<dbReference type="SUPFAM" id="SSF56349">
    <property type="entry name" value="DNA breaking-rejoining enzymes"/>
    <property type="match status" value="1"/>
</dbReference>
<evidence type="ECO:0000313" key="8">
    <source>
        <dbReference type="Proteomes" id="UP000290444"/>
    </source>
</evidence>
<comment type="caution">
    <text evidence="7">The sequence shown here is derived from an EMBL/GenBank/DDBJ whole genome shotgun (WGS) entry which is preliminary data.</text>
</comment>
<dbReference type="PANTHER" id="PTHR30629">
    <property type="entry name" value="PROPHAGE INTEGRASE"/>
    <property type="match status" value="1"/>
</dbReference>
<proteinExistence type="inferred from homology"/>
<protein>
    <recommendedName>
        <fullName evidence="6">Core-binding (CB) domain-containing protein</fullName>
    </recommendedName>
</protein>
<evidence type="ECO:0000256" key="4">
    <source>
        <dbReference type="ARBA" id="ARBA00023172"/>
    </source>
</evidence>
<evidence type="ECO:0000256" key="2">
    <source>
        <dbReference type="ARBA" id="ARBA00022908"/>
    </source>
</evidence>
<dbReference type="Gene3D" id="1.10.150.130">
    <property type="match status" value="1"/>
</dbReference>
<dbReference type="InterPro" id="IPR044068">
    <property type="entry name" value="CB"/>
</dbReference>
<dbReference type="GO" id="GO:0006310">
    <property type="term" value="P:DNA recombination"/>
    <property type="evidence" value="ECO:0007669"/>
    <property type="project" value="UniProtKB-KW"/>
</dbReference>
<evidence type="ECO:0000259" key="6">
    <source>
        <dbReference type="PROSITE" id="PS51900"/>
    </source>
</evidence>
<reference evidence="7 8" key="1">
    <citation type="submission" date="2017-03" db="EMBL/GenBank/DDBJ databases">
        <authorList>
            <person name="Safronova V.I."/>
            <person name="Sazanova A.L."/>
            <person name="Chirak E.R."/>
        </authorList>
    </citation>
    <scope>NUCLEOTIDE SEQUENCE [LARGE SCALE GENOMIC DNA]</scope>
    <source>
        <strain evidence="7 8">Opo-242</strain>
    </source>
</reference>
<feature type="domain" description="Core-binding (CB)" evidence="6">
    <location>
        <begin position="20"/>
        <end position="100"/>
    </location>
</feature>
<dbReference type="InterPro" id="IPR011010">
    <property type="entry name" value="DNA_brk_join_enz"/>
</dbReference>
<evidence type="ECO:0000256" key="1">
    <source>
        <dbReference type="ARBA" id="ARBA00008857"/>
    </source>
</evidence>
<comment type="similarity">
    <text evidence="1">Belongs to the 'phage' integrase family.</text>
</comment>
<dbReference type="InterPro" id="IPR013762">
    <property type="entry name" value="Integrase-like_cat_sf"/>
</dbReference>
<dbReference type="GO" id="GO:0003677">
    <property type="term" value="F:DNA binding"/>
    <property type="evidence" value="ECO:0007669"/>
    <property type="project" value="UniProtKB-UniRule"/>
</dbReference>
<dbReference type="Proteomes" id="UP000290444">
    <property type="component" value="Unassembled WGS sequence"/>
</dbReference>
<sequence length="322" mass="35217">MEGRAVAILSGGGKLSRPAPTIEDARKLYLKEMVKDDPKKTLELDRIFKLVSEALRSDRALVSLKREDAKEVRDHMLDGRKPSSVNRYLNVVRAVVNHAIREYDLAGSANPFMNLEAAPKDKAEPDRDKRRPFTAEELKDTTARILVLANPALQRIWQMLEGTGCRPAEVAGLRVSDVHLDHVIPHMTVEWHDDRRIKNAVSRRRVPLLGTALDAAKAVVKAAGGSAMLFPAYGRPNGASSASAAQSHYALPSPPYEGPLSAGWCLKGGSRHRAWSLVGERRRGLWSWTRRHAGGSPAGAQSCPGADWQKPIGPVLCPMGAV</sequence>
<dbReference type="GO" id="GO:0015074">
    <property type="term" value="P:DNA integration"/>
    <property type="evidence" value="ECO:0007669"/>
    <property type="project" value="UniProtKB-KW"/>
</dbReference>
<gene>
    <name evidence="7" type="ORF">B5V01_30460</name>
</gene>
<evidence type="ECO:0000256" key="3">
    <source>
        <dbReference type="ARBA" id="ARBA00023125"/>
    </source>
</evidence>
<accession>A0A4Q1UM69</accession>
<dbReference type="EMBL" id="MZXX01000045">
    <property type="protein sequence ID" value="RXT36123.1"/>
    <property type="molecule type" value="Genomic_DNA"/>
</dbReference>
<keyword evidence="4" id="KW-0233">DNA recombination</keyword>
<keyword evidence="2" id="KW-0229">DNA integration</keyword>
<evidence type="ECO:0000313" key="7">
    <source>
        <dbReference type="EMBL" id="RXT36123.1"/>
    </source>
</evidence>
<dbReference type="PROSITE" id="PS51900">
    <property type="entry name" value="CB"/>
    <property type="match status" value="1"/>
</dbReference>
<evidence type="ECO:0000256" key="5">
    <source>
        <dbReference type="PROSITE-ProRule" id="PRU01248"/>
    </source>
</evidence>
<dbReference type="InterPro" id="IPR050808">
    <property type="entry name" value="Phage_Integrase"/>
</dbReference>
<dbReference type="AlphaFoldDB" id="A0A4Q1UM69"/>
<dbReference type="PANTHER" id="PTHR30629:SF2">
    <property type="entry name" value="PROPHAGE INTEGRASE INTS-RELATED"/>
    <property type="match status" value="1"/>
</dbReference>
<name>A0A4Q1UM69_9HYPH</name>
<dbReference type="InterPro" id="IPR010998">
    <property type="entry name" value="Integrase_recombinase_N"/>
</dbReference>
<organism evidence="7 8">
    <name type="scientific">Mesorhizobium erdmanii</name>
    <dbReference type="NCBI Taxonomy" id="1777866"/>
    <lineage>
        <taxon>Bacteria</taxon>
        <taxon>Pseudomonadati</taxon>
        <taxon>Pseudomonadota</taxon>
        <taxon>Alphaproteobacteria</taxon>
        <taxon>Hyphomicrobiales</taxon>
        <taxon>Phyllobacteriaceae</taxon>
        <taxon>Mesorhizobium</taxon>
    </lineage>
</organism>
<dbReference type="Gene3D" id="1.10.443.10">
    <property type="entry name" value="Intergrase catalytic core"/>
    <property type="match status" value="1"/>
</dbReference>
<dbReference type="RefSeq" id="WP_158614579.1">
    <property type="nucleotide sequence ID" value="NZ_MZXX01000045.1"/>
</dbReference>
<keyword evidence="3 5" id="KW-0238">DNA-binding</keyword>